<feature type="non-terminal residue" evidence="2">
    <location>
        <position position="1"/>
    </location>
</feature>
<evidence type="ECO:0000313" key="3">
    <source>
        <dbReference type="Proteomes" id="UP000316621"/>
    </source>
</evidence>
<evidence type="ECO:0000313" key="2">
    <source>
        <dbReference type="EMBL" id="RZC73078.1"/>
    </source>
</evidence>
<sequence>GSSGDADILWLEIQWQRERCPLGAVPIRRTTKQEMIFGSKYHWEKTKQNNSNTYPHTPMYHHFVSIEPVEGKSYHGGYVIMGAHNPSITPEQLSTSQLWIQNGPNEQINSIETGWVAPISGNWWLRFRREVISYWPKELFTHLAHNASIIRYGGIAGAVSKSPSPPMGNGKLPIYKDFDIEKSGFMREMKVYNESGDAVYFDYTKTQKK</sequence>
<gene>
    <name evidence="2" type="ORF">C5167_048560</name>
</gene>
<dbReference type="AlphaFoldDB" id="A0A4Y7KLV3"/>
<dbReference type="Pfam" id="PF03080">
    <property type="entry name" value="Neprosin"/>
    <property type="match status" value="1"/>
</dbReference>
<evidence type="ECO:0000259" key="1">
    <source>
        <dbReference type="PROSITE" id="PS52045"/>
    </source>
</evidence>
<dbReference type="PANTHER" id="PTHR31589">
    <property type="entry name" value="PROTEIN, PUTATIVE (DUF239)-RELATED-RELATED"/>
    <property type="match status" value="1"/>
</dbReference>
<proteinExistence type="predicted"/>
<dbReference type="PANTHER" id="PTHR31589:SF233">
    <property type="entry name" value="PROTEIN, PUTATIVE (DUF239)-RELATED"/>
    <property type="match status" value="1"/>
</dbReference>
<organism evidence="2 3">
    <name type="scientific">Papaver somniferum</name>
    <name type="common">Opium poppy</name>
    <dbReference type="NCBI Taxonomy" id="3469"/>
    <lineage>
        <taxon>Eukaryota</taxon>
        <taxon>Viridiplantae</taxon>
        <taxon>Streptophyta</taxon>
        <taxon>Embryophyta</taxon>
        <taxon>Tracheophyta</taxon>
        <taxon>Spermatophyta</taxon>
        <taxon>Magnoliopsida</taxon>
        <taxon>Ranunculales</taxon>
        <taxon>Papaveraceae</taxon>
        <taxon>Papaveroideae</taxon>
        <taxon>Papaver</taxon>
    </lineage>
</organism>
<dbReference type="STRING" id="3469.A0A4Y7KLV3"/>
<name>A0A4Y7KLV3_PAPSO</name>
<protein>
    <recommendedName>
        <fullName evidence="1">Neprosin PEP catalytic domain-containing protein</fullName>
    </recommendedName>
</protein>
<accession>A0A4Y7KLV3</accession>
<dbReference type="PROSITE" id="PS52045">
    <property type="entry name" value="NEPROSIN_PEP_CD"/>
    <property type="match status" value="1"/>
</dbReference>
<reference evidence="2 3" key="1">
    <citation type="journal article" date="2018" name="Science">
        <title>The opium poppy genome and morphinan production.</title>
        <authorList>
            <person name="Guo L."/>
            <person name="Winzer T."/>
            <person name="Yang X."/>
            <person name="Li Y."/>
            <person name="Ning Z."/>
            <person name="He Z."/>
            <person name="Teodor R."/>
            <person name="Lu Y."/>
            <person name="Bowser T.A."/>
            <person name="Graham I.A."/>
            <person name="Ye K."/>
        </authorList>
    </citation>
    <scope>NUCLEOTIDE SEQUENCE [LARGE SCALE GENOMIC DNA]</scope>
    <source>
        <strain evidence="3">cv. HN1</strain>
        <tissue evidence="2">Leaves</tissue>
    </source>
</reference>
<dbReference type="Proteomes" id="UP000316621">
    <property type="component" value="Chromosome 8"/>
</dbReference>
<dbReference type="InterPro" id="IPR053168">
    <property type="entry name" value="Glutamic_endopeptidase"/>
</dbReference>
<dbReference type="InterPro" id="IPR004314">
    <property type="entry name" value="Neprosin"/>
</dbReference>
<dbReference type="EMBL" id="CM010722">
    <property type="protein sequence ID" value="RZC73078.1"/>
    <property type="molecule type" value="Genomic_DNA"/>
</dbReference>
<keyword evidence="3" id="KW-1185">Reference proteome</keyword>
<feature type="domain" description="Neprosin PEP catalytic" evidence="1">
    <location>
        <begin position="1"/>
        <end position="209"/>
    </location>
</feature>
<dbReference type="Gramene" id="RZC73078">
    <property type="protein sequence ID" value="RZC73078"/>
    <property type="gene ID" value="C5167_048560"/>
</dbReference>